<dbReference type="EMBL" id="LKEZ01002438">
    <property type="protein sequence ID" value="KYN50639.1"/>
    <property type="molecule type" value="Genomic_DNA"/>
</dbReference>
<feature type="coiled-coil region" evidence="1">
    <location>
        <begin position="46"/>
        <end position="87"/>
    </location>
</feature>
<gene>
    <name evidence="2" type="ORF">ALC56_00015</name>
</gene>
<organism evidence="2 3">
    <name type="scientific">Trachymyrmex septentrionalis</name>
    <dbReference type="NCBI Taxonomy" id="34720"/>
    <lineage>
        <taxon>Eukaryota</taxon>
        <taxon>Metazoa</taxon>
        <taxon>Ecdysozoa</taxon>
        <taxon>Arthropoda</taxon>
        <taxon>Hexapoda</taxon>
        <taxon>Insecta</taxon>
        <taxon>Pterygota</taxon>
        <taxon>Neoptera</taxon>
        <taxon>Endopterygota</taxon>
        <taxon>Hymenoptera</taxon>
        <taxon>Apocrita</taxon>
        <taxon>Aculeata</taxon>
        <taxon>Formicoidea</taxon>
        <taxon>Formicidae</taxon>
        <taxon>Myrmicinae</taxon>
        <taxon>Trachymyrmex</taxon>
    </lineage>
</organism>
<keyword evidence="3" id="KW-1185">Reference proteome</keyword>
<evidence type="ECO:0000313" key="2">
    <source>
        <dbReference type="EMBL" id="KYN50639.1"/>
    </source>
</evidence>
<sequence>GHNGHDNEILSIIKELQEAVVTNFDAKSRKIRRLALPVDDADAANKQYVQQSIQDLKDRLNEIERKIAALQNNVQVMLKELEKMIREMHRAK</sequence>
<name>A0A151K3D5_9HYME</name>
<feature type="non-terminal residue" evidence="2">
    <location>
        <position position="1"/>
    </location>
</feature>
<reference evidence="2 3" key="1">
    <citation type="submission" date="2016-03" db="EMBL/GenBank/DDBJ databases">
        <title>Trachymyrmex septentrionalis WGS genome.</title>
        <authorList>
            <person name="Nygaard S."/>
            <person name="Hu H."/>
            <person name="Boomsma J."/>
            <person name="Zhang G."/>
        </authorList>
    </citation>
    <scope>NUCLEOTIDE SEQUENCE [LARGE SCALE GENOMIC DNA]</scope>
    <source>
        <strain evidence="2">Tsep2-gDNA-1</strain>
        <tissue evidence="2">Whole body</tissue>
    </source>
</reference>
<accession>A0A151K3D5</accession>
<dbReference type="AlphaFoldDB" id="A0A151K3D5"/>
<dbReference type="Proteomes" id="UP000078541">
    <property type="component" value="Unassembled WGS sequence"/>
</dbReference>
<evidence type="ECO:0000256" key="1">
    <source>
        <dbReference type="SAM" id="Coils"/>
    </source>
</evidence>
<proteinExistence type="predicted"/>
<protein>
    <submittedName>
        <fullName evidence="2">Uncharacterized protein</fullName>
    </submittedName>
</protein>
<keyword evidence="1" id="KW-0175">Coiled coil</keyword>
<evidence type="ECO:0000313" key="3">
    <source>
        <dbReference type="Proteomes" id="UP000078541"/>
    </source>
</evidence>
<comment type="caution">
    <text evidence="2">The sequence shown here is derived from an EMBL/GenBank/DDBJ whole genome shotgun (WGS) entry which is preliminary data.</text>
</comment>